<evidence type="ECO:0000313" key="1">
    <source>
        <dbReference type="EMBL" id="KAK2708474.1"/>
    </source>
</evidence>
<keyword evidence="2" id="KW-1185">Reference proteome</keyword>
<evidence type="ECO:0008006" key="3">
    <source>
        <dbReference type="Google" id="ProtNLM"/>
    </source>
</evidence>
<name>A0AA88HJZ6_ARTSF</name>
<comment type="caution">
    <text evidence="1">The sequence shown here is derived from an EMBL/GenBank/DDBJ whole genome shotgun (WGS) entry which is preliminary data.</text>
</comment>
<organism evidence="1 2">
    <name type="scientific">Artemia franciscana</name>
    <name type="common">Brine shrimp</name>
    <name type="synonym">Artemia sanfranciscana</name>
    <dbReference type="NCBI Taxonomy" id="6661"/>
    <lineage>
        <taxon>Eukaryota</taxon>
        <taxon>Metazoa</taxon>
        <taxon>Ecdysozoa</taxon>
        <taxon>Arthropoda</taxon>
        <taxon>Crustacea</taxon>
        <taxon>Branchiopoda</taxon>
        <taxon>Anostraca</taxon>
        <taxon>Artemiidae</taxon>
        <taxon>Artemia</taxon>
    </lineage>
</organism>
<reference evidence="1" key="1">
    <citation type="submission" date="2023-07" db="EMBL/GenBank/DDBJ databases">
        <title>Chromosome-level genome assembly of Artemia franciscana.</title>
        <authorList>
            <person name="Jo E."/>
        </authorList>
    </citation>
    <scope>NUCLEOTIDE SEQUENCE</scope>
    <source>
        <tissue evidence="1">Whole body</tissue>
    </source>
</reference>
<gene>
    <name evidence="1" type="ORF">QYM36_014175</name>
</gene>
<dbReference type="Proteomes" id="UP001187531">
    <property type="component" value="Unassembled WGS sequence"/>
</dbReference>
<proteinExistence type="predicted"/>
<protein>
    <recommendedName>
        <fullName evidence="3">Reverse transcriptase domain-containing protein</fullName>
    </recommendedName>
</protein>
<evidence type="ECO:0000313" key="2">
    <source>
        <dbReference type="Proteomes" id="UP001187531"/>
    </source>
</evidence>
<accession>A0AA88HJZ6</accession>
<dbReference type="AlphaFoldDB" id="A0AA88HJZ6"/>
<sequence length="126" mass="14170">MNTRVEIKEKVRHLGVILDRKLSWSEHVTTRVDAAKQYSLQPMLAAKTTWGLKPLALSKLYKDVIESNILYAAPVWVVAWVEMAMIAISKGLRCTKTDTVTAVAGCFPLDQRPIEVSLSRCNKKID</sequence>
<dbReference type="EMBL" id="JAVRJZ010000018">
    <property type="protein sequence ID" value="KAK2708474.1"/>
    <property type="molecule type" value="Genomic_DNA"/>
</dbReference>